<reference evidence="5 6" key="1">
    <citation type="submission" date="2017-04" db="EMBL/GenBank/DDBJ databases">
        <authorList>
            <person name="Afonso C.L."/>
            <person name="Miller P.J."/>
            <person name="Scott M.A."/>
            <person name="Spackman E."/>
            <person name="Goraichik I."/>
            <person name="Dimitrov K.M."/>
            <person name="Suarez D.L."/>
            <person name="Swayne D.E."/>
        </authorList>
    </citation>
    <scope>NUCLEOTIDE SEQUENCE [LARGE SCALE GENOMIC DNA]</scope>
    <source>
        <strain evidence="5 6">USBA 355</strain>
    </source>
</reference>
<evidence type="ECO:0000313" key="5">
    <source>
        <dbReference type="EMBL" id="SMF82836.1"/>
    </source>
</evidence>
<dbReference type="SUPFAM" id="SSF53335">
    <property type="entry name" value="S-adenosyl-L-methionine-dependent methyltransferases"/>
    <property type="match status" value="1"/>
</dbReference>
<dbReference type="Pfam" id="PF13649">
    <property type="entry name" value="Methyltransf_25"/>
    <property type="match status" value="1"/>
</dbReference>
<organism evidence="5 6">
    <name type="scientific">Tistlia consotensis USBA 355</name>
    <dbReference type="NCBI Taxonomy" id="560819"/>
    <lineage>
        <taxon>Bacteria</taxon>
        <taxon>Pseudomonadati</taxon>
        <taxon>Pseudomonadota</taxon>
        <taxon>Alphaproteobacteria</taxon>
        <taxon>Rhodospirillales</taxon>
        <taxon>Rhodovibrionaceae</taxon>
        <taxon>Tistlia</taxon>
    </lineage>
</organism>
<evidence type="ECO:0000313" key="6">
    <source>
        <dbReference type="Proteomes" id="UP000192917"/>
    </source>
</evidence>
<sequence length="252" mass="27239">MDLYEDTRLTAVYDLMSPPAEDTAFYRRLAGGLGNGARLDVLDLGCGTGQLALALADDGHRVTGYDPAPAMLAIARAKPGAERVTWRDGAAEALPDAPAFDLAVMTGHVFQVLLSDKAIAATLAALRRCLRPGGRLAFESRNPLFRSYLTWTPEQSREILALPGGGPDGPSVEIHNDVTPLVDERLTYETHFHFPDSGERFVTRNDLRFAPQPTIARLLAEAGFGPVAWQGDWQGNPFTEASREIIAVATAP</sequence>
<evidence type="ECO:0000259" key="4">
    <source>
        <dbReference type="Pfam" id="PF13649"/>
    </source>
</evidence>
<name>A0A1Y6CVZ7_9PROT</name>
<keyword evidence="1 5" id="KW-0489">Methyltransferase</keyword>
<dbReference type="RefSeq" id="WP_085126985.1">
    <property type="nucleotide sequence ID" value="NZ_FWZX01000048.1"/>
</dbReference>
<evidence type="ECO:0000256" key="3">
    <source>
        <dbReference type="ARBA" id="ARBA00022691"/>
    </source>
</evidence>
<keyword evidence="5" id="KW-0830">Ubiquinone</keyword>
<evidence type="ECO:0000256" key="2">
    <source>
        <dbReference type="ARBA" id="ARBA00022679"/>
    </source>
</evidence>
<keyword evidence="2" id="KW-0808">Transferase</keyword>
<keyword evidence="6" id="KW-1185">Reference proteome</keyword>
<proteinExistence type="predicted"/>
<accession>A0A1Y6CVZ7</accession>
<dbReference type="STRING" id="560819.SAMN05428998_1484"/>
<dbReference type="EMBL" id="FWZX01000048">
    <property type="protein sequence ID" value="SMF82836.1"/>
    <property type="molecule type" value="Genomic_DNA"/>
</dbReference>
<dbReference type="GO" id="GO:0032259">
    <property type="term" value="P:methylation"/>
    <property type="evidence" value="ECO:0007669"/>
    <property type="project" value="UniProtKB-KW"/>
</dbReference>
<dbReference type="InterPro" id="IPR041698">
    <property type="entry name" value="Methyltransf_25"/>
</dbReference>
<dbReference type="PANTHER" id="PTHR43464">
    <property type="entry name" value="METHYLTRANSFERASE"/>
    <property type="match status" value="1"/>
</dbReference>
<dbReference type="Gene3D" id="3.40.50.150">
    <property type="entry name" value="Vaccinia Virus protein VP39"/>
    <property type="match status" value="1"/>
</dbReference>
<dbReference type="InterPro" id="IPR029063">
    <property type="entry name" value="SAM-dependent_MTases_sf"/>
</dbReference>
<evidence type="ECO:0000256" key="1">
    <source>
        <dbReference type="ARBA" id="ARBA00022603"/>
    </source>
</evidence>
<dbReference type="AlphaFoldDB" id="A0A1Y6CVZ7"/>
<protein>
    <submittedName>
        <fullName evidence="5">Ubiquinone/menaquinone biosynthesis C-methylase UbiE</fullName>
    </submittedName>
</protein>
<dbReference type="PANTHER" id="PTHR43464:SF19">
    <property type="entry name" value="UBIQUINONE BIOSYNTHESIS O-METHYLTRANSFERASE, MITOCHONDRIAL"/>
    <property type="match status" value="1"/>
</dbReference>
<feature type="domain" description="Methyltransferase" evidence="4">
    <location>
        <begin position="41"/>
        <end position="134"/>
    </location>
</feature>
<dbReference type="GO" id="GO:0008168">
    <property type="term" value="F:methyltransferase activity"/>
    <property type="evidence" value="ECO:0007669"/>
    <property type="project" value="UniProtKB-KW"/>
</dbReference>
<dbReference type="Proteomes" id="UP000192917">
    <property type="component" value="Unassembled WGS sequence"/>
</dbReference>
<keyword evidence="3" id="KW-0949">S-adenosyl-L-methionine</keyword>
<dbReference type="CDD" id="cd02440">
    <property type="entry name" value="AdoMet_MTases"/>
    <property type="match status" value="1"/>
</dbReference>
<gene>
    <name evidence="5" type="ORF">SAMN05428998_1484</name>
</gene>